<protein>
    <submittedName>
        <fullName evidence="2">Helix-turn-helix transcriptional regulator</fullName>
    </submittedName>
</protein>
<sequence length="79" mass="8590">MTTALEVGLNVRAVLARKGWSQAKAAEAIGMSRVAFSHRINGKYPFNVKELADLARALGVSYSSLVTIPEEGKRDERAD</sequence>
<dbReference type="Gene3D" id="1.10.260.40">
    <property type="entry name" value="lambda repressor-like DNA-binding domains"/>
    <property type="match status" value="1"/>
</dbReference>
<dbReference type="SUPFAM" id="SSF47413">
    <property type="entry name" value="lambda repressor-like DNA-binding domains"/>
    <property type="match status" value="1"/>
</dbReference>
<feature type="domain" description="HTH cro/C1-type" evidence="1">
    <location>
        <begin position="11"/>
        <end position="65"/>
    </location>
</feature>
<dbReference type="Pfam" id="PF01381">
    <property type="entry name" value="HTH_3"/>
    <property type="match status" value="1"/>
</dbReference>
<evidence type="ECO:0000259" key="1">
    <source>
        <dbReference type="PROSITE" id="PS50943"/>
    </source>
</evidence>
<dbReference type="PROSITE" id="PS50943">
    <property type="entry name" value="HTH_CROC1"/>
    <property type="match status" value="1"/>
</dbReference>
<dbReference type="CDD" id="cd00093">
    <property type="entry name" value="HTH_XRE"/>
    <property type="match status" value="1"/>
</dbReference>
<dbReference type="InterPro" id="IPR001387">
    <property type="entry name" value="Cro/C1-type_HTH"/>
</dbReference>
<proteinExistence type="predicted"/>
<dbReference type="InterPro" id="IPR010982">
    <property type="entry name" value="Lambda_DNA-bd_dom_sf"/>
</dbReference>
<dbReference type="Proteomes" id="UP001139502">
    <property type="component" value="Unassembled WGS sequence"/>
</dbReference>
<dbReference type="EMBL" id="JANAFB010000014">
    <property type="protein sequence ID" value="MCP3425813.1"/>
    <property type="molecule type" value="Genomic_DNA"/>
</dbReference>
<comment type="caution">
    <text evidence="2">The sequence shown here is derived from an EMBL/GenBank/DDBJ whole genome shotgun (WGS) entry which is preliminary data.</text>
</comment>
<name>A0A9X2KI37_9MICC</name>
<gene>
    <name evidence="2" type="ORF">NBM05_07285</name>
</gene>
<evidence type="ECO:0000313" key="3">
    <source>
        <dbReference type="Proteomes" id="UP001139502"/>
    </source>
</evidence>
<evidence type="ECO:0000313" key="2">
    <source>
        <dbReference type="EMBL" id="MCP3425813.1"/>
    </source>
</evidence>
<keyword evidence="3" id="KW-1185">Reference proteome</keyword>
<dbReference type="AlphaFoldDB" id="A0A9X2KI37"/>
<dbReference type="RefSeq" id="WP_254166191.1">
    <property type="nucleotide sequence ID" value="NZ_JANAFB010000014.1"/>
</dbReference>
<accession>A0A9X2KI37</accession>
<dbReference type="SMART" id="SM00530">
    <property type="entry name" value="HTH_XRE"/>
    <property type="match status" value="1"/>
</dbReference>
<reference evidence="2" key="1">
    <citation type="submission" date="2022-06" db="EMBL/GenBank/DDBJ databases">
        <title>Rothia sp. isolated from sandalwood seedling.</title>
        <authorList>
            <person name="Tuikhar N."/>
            <person name="Kirdat K."/>
            <person name="Thorat V."/>
            <person name="Swetha P."/>
            <person name="Padma S."/>
            <person name="Sundararaj R."/>
            <person name="Yadav A."/>
        </authorList>
    </citation>
    <scope>NUCLEOTIDE SEQUENCE</scope>
    <source>
        <strain evidence="2">AR01</strain>
    </source>
</reference>
<organism evidence="2 3">
    <name type="scientific">Rothia santali</name>
    <dbReference type="NCBI Taxonomy" id="2949643"/>
    <lineage>
        <taxon>Bacteria</taxon>
        <taxon>Bacillati</taxon>
        <taxon>Actinomycetota</taxon>
        <taxon>Actinomycetes</taxon>
        <taxon>Micrococcales</taxon>
        <taxon>Micrococcaceae</taxon>
        <taxon>Rothia</taxon>
    </lineage>
</organism>
<dbReference type="GO" id="GO:0003677">
    <property type="term" value="F:DNA binding"/>
    <property type="evidence" value="ECO:0007669"/>
    <property type="project" value="InterPro"/>
</dbReference>